<dbReference type="AlphaFoldDB" id="A0A3M7R7Q8"/>
<keyword evidence="2" id="KW-1185">Reference proteome</keyword>
<sequence length="114" mass="13007">MTWGEARVKAKDRLEWKSKVMTICSTRMKNVWTHSQIILFFQQIEVIIDLTLLSSFEDELLFSRAGNVTVGDAEFDSFPEELCWHGKKASTTVDQVEMFNSCFASIESSSLSSE</sequence>
<evidence type="ECO:0000313" key="1">
    <source>
        <dbReference type="EMBL" id="RNA19255.1"/>
    </source>
</evidence>
<protein>
    <submittedName>
        <fullName evidence="1">Uncharacterized protein</fullName>
    </submittedName>
</protein>
<dbReference type="Proteomes" id="UP000276133">
    <property type="component" value="Unassembled WGS sequence"/>
</dbReference>
<proteinExistence type="predicted"/>
<organism evidence="1 2">
    <name type="scientific">Brachionus plicatilis</name>
    <name type="common">Marine rotifer</name>
    <name type="synonym">Brachionus muelleri</name>
    <dbReference type="NCBI Taxonomy" id="10195"/>
    <lineage>
        <taxon>Eukaryota</taxon>
        <taxon>Metazoa</taxon>
        <taxon>Spiralia</taxon>
        <taxon>Gnathifera</taxon>
        <taxon>Rotifera</taxon>
        <taxon>Eurotatoria</taxon>
        <taxon>Monogononta</taxon>
        <taxon>Pseudotrocha</taxon>
        <taxon>Ploima</taxon>
        <taxon>Brachionidae</taxon>
        <taxon>Brachionus</taxon>
    </lineage>
</organism>
<dbReference type="EMBL" id="REGN01004081">
    <property type="protein sequence ID" value="RNA19255.1"/>
    <property type="molecule type" value="Genomic_DNA"/>
</dbReference>
<evidence type="ECO:0000313" key="2">
    <source>
        <dbReference type="Proteomes" id="UP000276133"/>
    </source>
</evidence>
<comment type="caution">
    <text evidence="1">The sequence shown here is derived from an EMBL/GenBank/DDBJ whole genome shotgun (WGS) entry which is preliminary data.</text>
</comment>
<accession>A0A3M7R7Q8</accession>
<name>A0A3M7R7Q8_BRAPC</name>
<reference evidence="1 2" key="1">
    <citation type="journal article" date="2018" name="Sci. Rep.">
        <title>Genomic signatures of local adaptation to the degree of environmental predictability in rotifers.</title>
        <authorList>
            <person name="Franch-Gras L."/>
            <person name="Hahn C."/>
            <person name="Garcia-Roger E.M."/>
            <person name="Carmona M.J."/>
            <person name="Serra M."/>
            <person name="Gomez A."/>
        </authorList>
    </citation>
    <scope>NUCLEOTIDE SEQUENCE [LARGE SCALE GENOMIC DNA]</scope>
    <source>
        <strain evidence="1">HYR1</strain>
    </source>
</reference>
<feature type="non-terminal residue" evidence="1">
    <location>
        <position position="114"/>
    </location>
</feature>
<gene>
    <name evidence="1" type="ORF">BpHYR1_012314</name>
</gene>